<protein>
    <submittedName>
        <fullName evidence="1">Origin recognition complex subunit 4</fullName>
    </submittedName>
</protein>
<name>A0ACC3SEM8_9PEZI</name>
<dbReference type="EMBL" id="JAMKPW020000016">
    <property type="protein sequence ID" value="KAK8210177.1"/>
    <property type="molecule type" value="Genomic_DNA"/>
</dbReference>
<comment type="caution">
    <text evidence="1">The sequence shown here is derived from an EMBL/GenBank/DDBJ whole genome shotgun (WGS) entry which is preliminary data.</text>
</comment>
<reference evidence="1" key="1">
    <citation type="submission" date="2024-02" db="EMBL/GenBank/DDBJ databases">
        <title>Metagenome Assembled Genome of Zalaria obscura JY119.</title>
        <authorList>
            <person name="Vighnesh L."/>
            <person name="Jagadeeshwari U."/>
            <person name="Venkata Ramana C."/>
            <person name="Sasikala C."/>
        </authorList>
    </citation>
    <scope>NUCLEOTIDE SEQUENCE</scope>
    <source>
        <strain evidence="1">JY119</strain>
    </source>
</reference>
<evidence type="ECO:0000313" key="1">
    <source>
        <dbReference type="EMBL" id="KAK8210177.1"/>
    </source>
</evidence>
<evidence type="ECO:0000313" key="2">
    <source>
        <dbReference type="Proteomes" id="UP001320706"/>
    </source>
</evidence>
<proteinExistence type="predicted"/>
<organism evidence="1 2">
    <name type="scientific">Zalaria obscura</name>
    <dbReference type="NCBI Taxonomy" id="2024903"/>
    <lineage>
        <taxon>Eukaryota</taxon>
        <taxon>Fungi</taxon>
        <taxon>Dikarya</taxon>
        <taxon>Ascomycota</taxon>
        <taxon>Pezizomycotina</taxon>
        <taxon>Dothideomycetes</taxon>
        <taxon>Dothideomycetidae</taxon>
        <taxon>Dothideales</taxon>
        <taxon>Zalariaceae</taxon>
        <taxon>Zalaria</taxon>
    </lineage>
</organism>
<gene>
    <name evidence="1" type="primary">ORC4</name>
    <name evidence="1" type="ORF">M8818_003665</name>
</gene>
<sequence>MDSPPRSTKRRKLDTPAKSSPRNTTTPVRSSAQRSARSSARSRANGITPRVEVESPTVANGLKRSDHNGAVNGEKVDLHDDIVGGHSSTADKEDVAETIPVNGAGQEEWNVESEQAMAGAEDEGRERKTPKRRASTRGTGGKFVKGGNGSVPPDKNPNGRTGTRGARGQFAKADKSPAITNGHRRSSGDEIVVQPRPVVADAPTPKRVSRGRRSSQKLRDDSADVAGSVGEEEQSSKLTFEDQIKQLEEEARQQADGSEGARSASRRVRRVPRKLQLGDEGSRQASPTPSTPREGRVTPSASAKPAGSRRKSAKVVIAVADEEEHVLENDHAEPSHIVLHEDEDTEMADAIDVLPQEQEIEEEIEEVVAVKPKRITFAENIKDHSFNTSEFEAIQYAVLEKLTGKRRPKLIGLDEEFAKVATLINQTIVAGESNSMLLIGARGSGKTAVVDHILHDQAAKQGQDFLAVRLSGFIHTDDKIALREIWRQLGKEMEVEEDSLAKNYADTLTTLLALLSHPSEIAGQETDQVTKSVIFILDEFDLFATHPRQTLLYNLFDIAQSRKAPIAVLGLTTRFDVAESLEKRVKSRFSHRYVHLSLAKNFSVFQEMCKSSLMLEAKDLLGTDEHLTLDTSLKLSSNGDTTTQEALSGWNTAMNHLFSTNDAFSTHLRKLYYSTKSVVAFQTSMLIHISSIPLSSTGGTTTSLILPHLISSIPNLSSALGPDSKLALLPSLSDLQLSLLIAAARLPIIHDTDTCTFALAYDEYKSLASKARIQASASGAMASGTGSRVWGKDVVKGAWEGLIELELVMPAAEGRGSRDGGICRVDVGLEEIGMSGVEMSSVLAKWCREI</sequence>
<keyword evidence="2" id="KW-1185">Reference proteome</keyword>
<accession>A0ACC3SEM8</accession>
<dbReference type="Proteomes" id="UP001320706">
    <property type="component" value="Unassembled WGS sequence"/>
</dbReference>